<keyword evidence="3" id="KW-1185">Reference proteome</keyword>
<name>A0A4P8XPS4_9BACL</name>
<proteinExistence type="predicted"/>
<organism evidence="2 3">
    <name type="scientific">Paenibacillus algicola</name>
    <dbReference type="NCBI Taxonomy" id="2565926"/>
    <lineage>
        <taxon>Bacteria</taxon>
        <taxon>Bacillati</taxon>
        <taxon>Bacillota</taxon>
        <taxon>Bacilli</taxon>
        <taxon>Bacillales</taxon>
        <taxon>Paenibacillaceae</taxon>
        <taxon>Paenibacillus</taxon>
    </lineage>
</organism>
<dbReference type="EMBL" id="CP040396">
    <property type="protein sequence ID" value="QCT04668.1"/>
    <property type="molecule type" value="Genomic_DNA"/>
</dbReference>
<dbReference type="RefSeq" id="WP_233281070.1">
    <property type="nucleotide sequence ID" value="NZ_CP040396.1"/>
</dbReference>
<evidence type="ECO:0000313" key="3">
    <source>
        <dbReference type="Proteomes" id="UP000300879"/>
    </source>
</evidence>
<gene>
    <name evidence="2" type="ORF">E6C60_3963</name>
</gene>
<evidence type="ECO:0000256" key="1">
    <source>
        <dbReference type="SAM" id="Coils"/>
    </source>
</evidence>
<dbReference type="AlphaFoldDB" id="A0A4P8XPS4"/>
<accession>A0A4P8XPS4</accession>
<reference evidence="2 3" key="1">
    <citation type="submission" date="2019-05" db="EMBL/GenBank/DDBJ databases">
        <authorList>
            <person name="Chen C."/>
        </authorList>
    </citation>
    <scope>NUCLEOTIDE SEQUENCE [LARGE SCALE GENOMIC DNA]</scope>
    <source>
        <strain evidence="2 3">HB172198</strain>
    </source>
</reference>
<sequence length="152" mass="16986">MNLKKSVLNRLVSDMLLRSGSGVAVKLESRFPGGRLIGGKYGMDAHAVTMYTEVIQQQCLQLFGSLESVYDYFTVVFAHELGHAMDDELSVMIERLDAAEDERARTEIALQIEEKAWSYARGWLTEVDPSFISVIIEQSLAAYHEELAPVTA</sequence>
<protein>
    <submittedName>
        <fullName evidence="2">Uncharacterized protein</fullName>
    </submittedName>
</protein>
<dbReference type="KEGG" id="palo:E6C60_3963"/>
<dbReference type="Proteomes" id="UP000300879">
    <property type="component" value="Chromosome"/>
</dbReference>
<evidence type="ECO:0000313" key="2">
    <source>
        <dbReference type="EMBL" id="QCT04668.1"/>
    </source>
</evidence>
<feature type="coiled-coil region" evidence="1">
    <location>
        <begin position="89"/>
        <end position="116"/>
    </location>
</feature>
<keyword evidence="1" id="KW-0175">Coiled coil</keyword>